<gene>
    <name evidence="2" type="ORF">SPF06_01075</name>
</gene>
<organism evidence="2 3">
    <name type="scientific">Sinomonas terricola</name>
    <dbReference type="NCBI Taxonomy" id="3110330"/>
    <lineage>
        <taxon>Bacteria</taxon>
        <taxon>Bacillati</taxon>
        <taxon>Actinomycetota</taxon>
        <taxon>Actinomycetes</taxon>
        <taxon>Micrococcales</taxon>
        <taxon>Micrococcaceae</taxon>
        <taxon>Sinomonas</taxon>
    </lineage>
</organism>
<comment type="caution">
    <text evidence="2">The sequence shown here is derived from an EMBL/GenBank/DDBJ whole genome shotgun (WGS) entry which is preliminary data.</text>
</comment>
<proteinExistence type="predicted"/>
<sequence length="174" mass="19217">MAIGVQLSPESIAKLRRMAKEAGPKVQRRVNKGLREAGRVGSEAAKKTVRAANPPKADQRTASAVLLRKEKQFGRNHGHTGLREGIAKGTRVALGGRRGVRIVSSSRYLAENQKGMNRVYRLKTFRHPVFGNKKAWAKQHGLDWFYGPISKTTVEMRAALFLAMKQASDDIAKG</sequence>
<dbReference type="RefSeq" id="WP_323277075.1">
    <property type="nucleotide sequence ID" value="NZ_JAYGGQ010000001.1"/>
</dbReference>
<feature type="region of interest" description="Disordered" evidence="1">
    <location>
        <begin position="19"/>
        <end position="60"/>
    </location>
</feature>
<keyword evidence="3" id="KW-1185">Reference proteome</keyword>
<evidence type="ECO:0000256" key="1">
    <source>
        <dbReference type="SAM" id="MobiDB-lite"/>
    </source>
</evidence>
<accession>A0ABU5T0X2</accession>
<evidence type="ECO:0000313" key="2">
    <source>
        <dbReference type="EMBL" id="MEA5453303.1"/>
    </source>
</evidence>
<protein>
    <recommendedName>
        <fullName evidence="4">HK97 gp10 family phage protein</fullName>
    </recommendedName>
</protein>
<evidence type="ECO:0008006" key="4">
    <source>
        <dbReference type="Google" id="ProtNLM"/>
    </source>
</evidence>
<dbReference type="EMBL" id="JAYGGQ010000001">
    <property type="protein sequence ID" value="MEA5453303.1"/>
    <property type="molecule type" value="Genomic_DNA"/>
</dbReference>
<name>A0ABU5T0X2_9MICC</name>
<reference evidence="2 3" key="1">
    <citation type="submission" date="2023-12" db="EMBL/GenBank/DDBJ databases">
        <title>Sinomonas terricola sp. nov, isolated from litchi orchard soil in Guangdong, PR China.</title>
        <authorList>
            <person name="Jiaxin W."/>
            <person name="Yang Z."/>
            <person name="Honghui Z."/>
        </authorList>
    </citation>
    <scope>NUCLEOTIDE SEQUENCE [LARGE SCALE GENOMIC DNA]</scope>
    <source>
        <strain evidence="2 3">JGH33</strain>
    </source>
</reference>
<dbReference type="Proteomes" id="UP001304769">
    <property type="component" value="Unassembled WGS sequence"/>
</dbReference>
<evidence type="ECO:0000313" key="3">
    <source>
        <dbReference type="Proteomes" id="UP001304769"/>
    </source>
</evidence>